<name>A0A5B7EHQ1_PORTR</name>
<evidence type="ECO:0000313" key="2">
    <source>
        <dbReference type="EMBL" id="MPC32857.1"/>
    </source>
</evidence>
<evidence type="ECO:0000256" key="1">
    <source>
        <dbReference type="SAM" id="MobiDB-lite"/>
    </source>
</evidence>
<keyword evidence="3" id="KW-1185">Reference proteome</keyword>
<dbReference type="EMBL" id="VSRR010002710">
    <property type="protein sequence ID" value="MPC32857.1"/>
    <property type="molecule type" value="Genomic_DNA"/>
</dbReference>
<gene>
    <name evidence="2" type="ORF">E2C01_026188</name>
</gene>
<comment type="caution">
    <text evidence="2">The sequence shown here is derived from an EMBL/GenBank/DDBJ whole genome shotgun (WGS) entry which is preliminary data.</text>
</comment>
<proteinExistence type="predicted"/>
<protein>
    <submittedName>
        <fullName evidence="2">Uncharacterized protein</fullName>
    </submittedName>
</protein>
<evidence type="ECO:0000313" key="3">
    <source>
        <dbReference type="Proteomes" id="UP000324222"/>
    </source>
</evidence>
<reference evidence="2 3" key="1">
    <citation type="submission" date="2019-05" db="EMBL/GenBank/DDBJ databases">
        <title>Another draft genome of Portunus trituberculatus and its Hox gene families provides insights of decapod evolution.</title>
        <authorList>
            <person name="Jeong J.-H."/>
            <person name="Song I."/>
            <person name="Kim S."/>
            <person name="Choi T."/>
            <person name="Kim D."/>
            <person name="Ryu S."/>
            <person name="Kim W."/>
        </authorList>
    </citation>
    <scope>NUCLEOTIDE SEQUENCE [LARGE SCALE GENOMIC DNA]</scope>
    <source>
        <tissue evidence="2">Muscle</tissue>
    </source>
</reference>
<dbReference type="Proteomes" id="UP000324222">
    <property type="component" value="Unassembled WGS sequence"/>
</dbReference>
<feature type="region of interest" description="Disordered" evidence="1">
    <location>
        <begin position="456"/>
        <end position="475"/>
    </location>
</feature>
<dbReference type="OrthoDB" id="6776738at2759"/>
<dbReference type="AlphaFoldDB" id="A0A5B7EHQ1"/>
<organism evidence="2 3">
    <name type="scientific">Portunus trituberculatus</name>
    <name type="common">Swimming crab</name>
    <name type="synonym">Neptunus trituberculatus</name>
    <dbReference type="NCBI Taxonomy" id="210409"/>
    <lineage>
        <taxon>Eukaryota</taxon>
        <taxon>Metazoa</taxon>
        <taxon>Ecdysozoa</taxon>
        <taxon>Arthropoda</taxon>
        <taxon>Crustacea</taxon>
        <taxon>Multicrustacea</taxon>
        <taxon>Malacostraca</taxon>
        <taxon>Eumalacostraca</taxon>
        <taxon>Eucarida</taxon>
        <taxon>Decapoda</taxon>
        <taxon>Pleocyemata</taxon>
        <taxon>Brachyura</taxon>
        <taxon>Eubrachyura</taxon>
        <taxon>Portunoidea</taxon>
        <taxon>Portunidae</taxon>
        <taxon>Portuninae</taxon>
        <taxon>Portunus</taxon>
    </lineage>
</organism>
<accession>A0A5B7EHQ1</accession>
<sequence length="512" mass="56957">MYFQDLHQHSARLVVGIEPYLELCDTSKEEVQSMVKRMHSTLWNASLNMTAPLVALTLQRFALRCSLAAGGSLSQACDHAVMAHIVYEKTEKCAENSEVYFQAFFKYLTQRVSQQSECDDNSVLAMVGVVMEYAKVALKTGKYSDFGRNNKQLVKVLEAHCDSKMLMGLKAGLKLPEIALALQLGKCGDEMLRKLLGSCGIVAALSGPNTVLVLGLLTTLTMLPPYSNLKLTLYIVELLMKRCRVPVSDEIVKKIANVLSQQLTSIFDLLNGSPDTSPEPETLFSHVLTCAEATRPFILTNLCGKPDKMGALYSLVCDVVKEARKKYTEADGVVFDQDAALLKEIRCYKQQKYNTVEEQLCCGRAVAASEHGLEGRVWGLLAVTEALWTYPDMEAEEYEATHTAQQAKDLLQEAKSDCATKPVLLELEALVHFWQYLCYIQVMYNKADAEVKEASKPNPFTAPVSEPGEEERLHDRCEGRPTALLSLHTQHASLAPVQAALDIWDRFISEVR</sequence>